<proteinExistence type="predicted"/>
<reference evidence="1 2" key="1">
    <citation type="journal article" date="2023" name="ACS Omega">
        <title>Identification of the Neoaspergillic Acid Biosynthesis Gene Cluster by Establishing an In Vitro CRISPR-Ribonucleoprotein Genetic System in Aspergillus melleus.</title>
        <authorList>
            <person name="Yuan B."/>
            <person name="Grau M.F."/>
            <person name="Murata R.M."/>
            <person name="Torok T."/>
            <person name="Venkateswaran K."/>
            <person name="Stajich J.E."/>
            <person name="Wang C.C.C."/>
        </authorList>
    </citation>
    <scope>NUCLEOTIDE SEQUENCE [LARGE SCALE GENOMIC DNA]</scope>
    <source>
        <strain evidence="1 2">IMV 1140</strain>
    </source>
</reference>
<name>A0ACC3API3_9EURO</name>
<dbReference type="EMBL" id="JAOPJF010000105">
    <property type="protein sequence ID" value="KAK1139537.1"/>
    <property type="molecule type" value="Genomic_DNA"/>
</dbReference>
<evidence type="ECO:0000313" key="1">
    <source>
        <dbReference type="EMBL" id="KAK1139537.1"/>
    </source>
</evidence>
<accession>A0ACC3API3</accession>
<gene>
    <name evidence="1" type="ORF">N8T08_000677</name>
</gene>
<organism evidence="1 2">
    <name type="scientific">Aspergillus melleus</name>
    <dbReference type="NCBI Taxonomy" id="138277"/>
    <lineage>
        <taxon>Eukaryota</taxon>
        <taxon>Fungi</taxon>
        <taxon>Dikarya</taxon>
        <taxon>Ascomycota</taxon>
        <taxon>Pezizomycotina</taxon>
        <taxon>Eurotiomycetes</taxon>
        <taxon>Eurotiomycetidae</taxon>
        <taxon>Eurotiales</taxon>
        <taxon>Aspergillaceae</taxon>
        <taxon>Aspergillus</taxon>
        <taxon>Aspergillus subgen. Circumdati</taxon>
    </lineage>
</organism>
<protein>
    <submittedName>
        <fullName evidence="1">Uncharacterized protein</fullName>
    </submittedName>
</protein>
<evidence type="ECO:0000313" key="2">
    <source>
        <dbReference type="Proteomes" id="UP001177260"/>
    </source>
</evidence>
<comment type="caution">
    <text evidence="1">The sequence shown here is derived from an EMBL/GenBank/DDBJ whole genome shotgun (WGS) entry which is preliminary data.</text>
</comment>
<dbReference type="Proteomes" id="UP001177260">
    <property type="component" value="Unassembled WGS sequence"/>
</dbReference>
<sequence length="327" mass="36056">MPAGPMDALGAFSHLSENLPQWITRLSELATYTAAKHAEYAEDFKKHAVVRPRRRKNSSIYSIRTDECVPDGPTPAAVDSKNIPSRIPRKRGTDEASIDDDDRYSYVSPRHNLIIQYDGHTQKSLEEMVRHIGTARNNIRRGRMSQLPLGAFSSSAGAFGRGARRNEAPRLMSSTAEASEDQLLSNIRSARARNPPGPPSMTTPTPKDSSFDVAEKHLEIAHSMCETAAYQVLRSGDCSSQLGSVEDKFQSLLDLANKEVKRLKSEQSNTDSEDEAEAEAEELAPVEPIKTEDRPPAFSGEIEVDDGSASVESLDLTAFRATRLRRC</sequence>
<keyword evidence="2" id="KW-1185">Reference proteome</keyword>